<evidence type="ECO:0000256" key="1">
    <source>
        <dbReference type="ARBA" id="ARBA00009438"/>
    </source>
</evidence>
<gene>
    <name evidence="2" type="primary">wtpA</name>
    <name evidence="2" type="ORF">GCM10009019_24360</name>
</gene>
<dbReference type="PROSITE" id="PS51257">
    <property type="entry name" value="PROKAR_LIPOPROTEIN"/>
    <property type="match status" value="1"/>
</dbReference>
<dbReference type="InterPro" id="IPR050682">
    <property type="entry name" value="ModA/WtpA"/>
</dbReference>
<accession>A0AAV3T399</accession>
<dbReference type="EMBL" id="BAAADU010000002">
    <property type="protein sequence ID" value="GAA0659019.1"/>
    <property type="molecule type" value="Genomic_DNA"/>
</dbReference>
<dbReference type="GO" id="GO:0015689">
    <property type="term" value="P:molybdate ion transport"/>
    <property type="evidence" value="ECO:0007669"/>
    <property type="project" value="TreeGrafter"/>
</dbReference>
<dbReference type="CDD" id="cd13540">
    <property type="entry name" value="PBP2_ModA_WtpA"/>
    <property type="match status" value="1"/>
</dbReference>
<keyword evidence="3" id="KW-1185">Reference proteome</keyword>
<dbReference type="PROSITE" id="PS51318">
    <property type="entry name" value="TAT"/>
    <property type="match status" value="1"/>
</dbReference>
<dbReference type="AlphaFoldDB" id="A0AAV3T399"/>
<evidence type="ECO:0000313" key="3">
    <source>
        <dbReference type="Proteomes" id="UP001500194"/>
    </source>
</evidence>
<dbReference type="Proteomes" id="UP001500194">
    <property type="component" value="Unassembled WGS sequence"/>
</dbReference>
<sequence length="335" mass="35349">MGEQRSRRAVLAGAGASAAYALAGCLSAAGDTGDETDLTVFHAGSLSPPFAAAEDGFEAETGARVVREPKGSVASTKKVTRLGRRADALGVSDFRLLRDRLLPDDGDWYGIFATNAMAIQYTPDSTGADEISRENWWEVLSRDDVTVAHSDPAVDPGGYRAVMSIRLGAIPFRGSALYDAATRDAILDNTVVPTGTEAKLTAPLRSGKYDYVVYYRSLASTADLPWIALQPQVALSRATDEYAAHYAKATVDTDAGTFVGAPIAYGMTVPSVARSPELGARWVAYFATDPGRRALRDAGLEPVTPLAVPADSADAVPDRVLARASATDHLGPLSL</sequence>
<dbReference type="GeneID" id="68572878"/>
<dbReference type="RefSeq" id="WP_227262255.1">
    <property type="nucleotide sequence ID" value="NZ_BAAADU010000002.1"/>
</dbReference>
<protein>
    <submittedName>
        <fullName evidence="2">Tungstate ABC transporter substrate-binding protein WtpA</fullName>
    </submittedName>
</protein>
<dbReference type="PANTHER" id="PTHR30632:SF16">
    <property type="entry name" value="MOLYBDATE_TUNGSTATE-BINDING PROTEIN WTPA"/>
    <property type="match status" value="1"/>
</dbReference>
<organism evidence="2 3">
    <name type="scientific">Salarchaeum japonicum</name>
    <dbReference type="NCBI Taxonomy" id="555573"/>
    <lineage>
        <taxon>Archaea</taxon>
        <taxon>Methanobacteriati</taxon>
        <taxon>Methanobacteriota</taxon>
        <taxon>Stenosarchaea group</taxon>
        <taxon>Halobacteria</taxon>
        <taxon>Halobacteriales</taxon>
        <taxon>Halobacteriaceae</taxon>
    </lineage>
</organism>
<dbReference type="Pfam" id="PF13531">
    <property type="entry name" value="SBP_bac_11"/>
    <property type="match status" value="1"/>
</dbReference>
<dbReference type="Gene3D" id="3.40.190.10">
    <property type="entry name" value="Periplasmic binding protein-like II"/>
    <property type="match status" value="2"/>
</dbReference>
<proteinExistence type="inferred from homology"/>
<comment type="similarity">
    <text evidence="1">Belongs to the bacterial solute-binding protein 1 family. WtpA subfamily.</text>
</comment>
<comment type="caution">
    <text evidence="2">The sequence shown here is derived from an EMBL/GenBank/DDBJ whole genome shotgun (WGS) entry which is preliminary data.</text>
</comment>
<dbReference type="GO" id="GO:0030973">
    <property type="term" value="F:molybdate ion binding"/>
    <property type="evidence" value="ECO:0007669"/>
    <property type="project" value="TreeGrafter"/>
</dbReference>
<dbReference type="InterPro" id="IPR006311">
    <property type="entry name" value="TAT_signal"/>
</dbReference>
<dbReference type="PANTHER" id="PTHR30632">
    <property type="entry name" value="MOLYBDATE-BINDING PERIPLASMIC PROTEIN"/>
    <property type="match status" value="1"/>
</dbReference>
<reference evidence="2 3" key="1">
    <citation type="journal article" date="2019" name="Int. J. Syst. Evol. Microbiol.">
        <title>The Global Catalogue of Microorganisms (GCM) 10K type strain sequencing project: providing services to taxonomists for standard genome sequencing and annotation.</title>
        <authorList>
            <consortium name="The Broad Institute Genomics Platform"/>
            <consortium name="The Broad Institute Genome Sequencing Center for Infectious Disease"/>
            <person name="Wu L."/>
            <person name="Ma J."/>
        </authorList>
    </citation>
    <scope>NUCLEOTIDE SEQUENCE [LARGE SCALE GENOMIC DNA]</scope>
    <source>
        <strain evidence="2 3">JCM 16327</strain>
    </source>
</reference>
<dbReference type="SUPFAM" id="SSF53850">
    <property type="entry name" value="Periplasmic binding protein-like II"/>
    <property type="match status" value="1"/>
</dbReference>
<name>A0AAV3T399_9EURY</name>
<evidence type="ECO:0000313" key="2">
    <source>
        <dbReference type="EMBL" id="GAA0659019.1"/>
    </source>
</evidence>